<reference evidence="1 2" key="1">
    <citation type="journal article" date="2024" name="bioRxiv">
        <title>A reference genome for Trichogramma kaykai: A tiny desert-dwelling parasitoid wasp with competing sex-ratio distorters.</title>
        <authorList>
            <person name="Culotta J."/>
            <person name="Lindsey A.R."/>
        </authorList>
    </citation>
    <scope>NUCLEOTIDE SEQUENCE [LARGE SCALE GENOMIC DNA]</scope>
    <source>
        <strain evidence="1 2">KSX58</strain>
    </source>
</reference>
<sequence>MDVAASSASAVLDGLKNNRISKLALSKFLSQSLPVTPAIEEKRNHSRPNPEEKELSIENNDYNYTPFSFLLQHLFF</sequence>
<protein>
    <submittedName>
        <fullName evidence="1">Uncharacterized protein</fullName>
    </submittedName>
</protein>
<evidence type="ECO:0000313" key="2">
    <source>
        <dbReference type="Proteomes" id="UP001627154"/>
    </source>
</evidence>
<dbReference type="Proteomes" id="UP001627154">
    <property type="component" value="Unassembled WGS sequence"/>
</dbReference>
<organism evidence="1 2">
    <name type="scientific">Trichogramma kaykai</name>
    <dbReference type="NCBI Taxonomy" id="54128"/>
    <lineage>
        <taxon>Eukaryota</taxon>
        <taxon>Metazoa</taxon>
        <taxon>Ecdysozoa</taxon>
        <taxon>Arthropoda</taxon>
        <taxon>Hexapoda</taxon>
        <taxon>Insecta</taxon>
        <taxon>Pterygota</taxon>
        <taxon>Neoptera</taxon>
        <taxon>Endopterygota</taxon>
        <taxon>Hymenoptera</taxon>
        <taxon>Apocrita</taxon>
        <taxon>Proctotrupomorpha</taxon>
        <taxon>Chalcidoidea</taxon>
        <taxon>Trichogrammatidae</taxon>
        <taxon>Trichogramma</taxon>
    </lineage>
</organism>
<evidence type="ECO:0000313" key="1">
    <source>
        <dbReference type="EMBL" id="KAL3395965.1"/>
    </source>
</evidence>
<dbReference type="EMBL" id="JBJJXI010000074">
    <property type="protein sequence ID" value="KAL3395965.1"/>
    <property type="molecule type" value="Genomic_DNA"/>
</dbReference>
<proteinExistence type="predicted"/>
<dbReference type="AlphaFoldDB" id="A0ABD2WSQ6"/>
<comment type="caution">
    <text evidence="1">The sequence shown here is derived from an EMBL/GenBank/DDBJ whole genome shotgun (WGS) entry which is preliminary data.</text>
</comment>
<gene>
    <name evidence="1" type="ORF">TKK_009846</name>
</gene>
<accession>A0ABD2WSQ6</accession>
<name>A0ABD2WSQ6_9HYME</name>
<keyword evidence="2" id="KW-1185">Reference proteome</keyword>